<keyword evidence="5" id="KW-0862">Zinc</keyword>
<dbReference type="InterPro" id="IPR013087">
    <property type="entry name" value="Znf_C2H2_type"/>
</dbReference>
<reference evidence="11" key="1">
    <citation type="submission" date="2018-11" db="EMBL/GenBank/DDBJ databases">
        <authorList>
            <person name="Alioto T."/>
            <person name="Alioto T."/>
        </authorList>
    </citation>
    <scope>NUCLEOTIDE SEQUENCE</scope>
</reference>
<feature type="domain" description="BTB" evidence="9">
    <location>
        <begin position="34"/>
        <end position="114"/>
    </location>
</feature>
<dbReference type="SUPFAM" id="SSF54695">
    <property type="entry name" value="POZ domain"/>
    <property type="match status" value="1"/>
</dbReference>
<evidence type="ECO:0000259" key="10">
    <source>
        <dbReference type="PROSITE" id="PS50157"/>
    </source>
</evidence>
<dbReference type="EMBL" id="UYJE01004011">
    <property type="protein sequence ID" value="VDI24290.1"/>
    <property type="molecule type" value="Genomic_DNA"/>
</dbReference>
<keyword evidence="3" id="KW-0677">Repeat</keyword>
<accession>A0A8B6DTG3</accession>
<dbReference type="PROSITE" id="PS50157">
    <property type="entry name" value="ZINC_FINGER_C2H2_2"/>
    <property type="match status" value="6"/>
</dbReference>
<evidence type="ECO:0000313" key="12">
    <source>
        <dbReference type="Proteomes" id="UP000596742"/>
    </source>
</evidence>
<evidence type="ECO:0000256" key="1">
    <source>
        <dbReference type="ARBA" id="ARBA00004123"/>
    </source>
</evidence>
<feature type="region of interest" description="Disordered" evidence="8">
    <location>
        <begin position="330"/>
        <end position="374"/>
    </location>
</feature>
<dbReference type="GO" id="GO:0005634">
    <property type="term" value="C:nucleus"/>
    <property type="evidence" value="ECO:0007669"/>
    <property type="project" value="UniProtKB-SubCell"/>
</dbReference>
<feature type="region of interest" description="Disordered" evidence="8">
    <location>
        <begin position="273"/>
        <end position="307"/>
    </location>
</feature>
<gene>
    <name evidence="11" type="ORF">MGAL_10B062037</name>
</gene>
<evidence type="ECO:0000313" key="11">
    <source>
        <dbReference type="EMBL" id="VDI24290.1"/>
    </source>
</evidence>
<dbReference type="Gene3D" id="3.30.160.60">
    <property type="entry name" value="Classic Zinc Finger"/>
    <property type="match status" value="5"/>
</dbReference>
<keyword evidence="2" id="KW-0479">Metal-binding</keyword>
<evidence type="ECO:0000256" key="5">
    <source>
        <dbReference type="ARBA" id="ARBA00022833"/>
    </source>
</evidence>
<keyword evidence="12" id="KW-1185">Reference proteome</keyword>
<feature type="domain" description="C2H2-type" evidence="10">
    <location>
        <begin position="379"/>
        <end position="406"/>
    </location>
</feature>
<dbReference type="GO" id="GO:0000981">
    <property type="term" value="F:DNA-binding transcription factor activity, RNA polymerase II-specific"/>
    <property type="evidence" value="ECO:0007669"/>
    <property type="project" value="TreeGrafter"/>
</dbReference>
<dbReference type="InterPro" id="IPR036236">
    <property type="entry name" value="Znf_C2H2_sf"/>
</dbReference>
<dbReference type="SMART" id="SM00355">
    <property type="entry name" value="ZnF_C2H2"/>
    <property type="match status" value="9"/>
</dbReference>
<dbReference type="Pfam" id="PF00651">
    <property type="entry name" value="BTB"/>
    <property type="match status" value="1"/>
</dbReference>
<evidence type="ECO:0000256" key="4">
    <source>
        <dbReference type="ARBA" id="ARBA00022771"/>
    </source>
</evidence>
<dbReference type="Gene3D" id="3.30.710.10">
    <property type="entry name" value="Potassium Channel Kv1.1, Chain A"/>
    <property type="match status" value="1"/>
</dbReference>
<dbReference type="InterPro" id="IPR011333">
    <property type="entry name" value="SKP1/BTB/POZ_sf"/>
</dbReference>
<feature type="domain" description="C2H2-type" evidence="10">
    <location>
        <begin position="499"/>
        <end position="526"/>
    </location>
</feature>
<keyword evidence="4 7" id="KW-0863">Zinc-finger</keyword>
<sequence>MASTVAKAQTFFCENQYKSVIQLLNDQRKARRFCDVILRVGKEQFYAHSNVLAATSPYFGAFLGQGQDHPRAFSQKIPQVIEIHIDGDCDNQGFTTAVSLVLDYMYTSNITLDSDCLVQVVEIAKIMQIEKVLEFCNTFESGNQLDADISIAKTTPVQTQTEPQFTFLDNKSVQTCDIDSVFDMWCKKKQVRNLEHFNVDYVEKIEGPKVKDSKIQAAEKYKKLIKKSGAFLLDRKKDGKKNISLLGVTHRKRGRPPLTENAKLNALIEQTQMKRKDETDKVEENPTAKAPESNHKHIHEESHEDTNCKRIKFENTETLKNRKGTYIEQTEGRFPSRKNRGKKPSKFLDDAESDSDALVVDETGDESSPNQPKLENIWHNCDECPYSTNSSYQYNRHTKAHQNDRDRLEGSDIKEYKCDRCDFSSYKYKVLQTHIQEHLHAENICSFCDFEAENSDSLLEHILIHKPPNPFHCIYCDSKYKTRAQLNVHLPKHLTVKPFICEICQTGFKWKHALKCHMATHSETKDHLCDVCGFATAHKSQLKAHKLIHTGDTYKCEYPNCKFQSIKKQSLKYHLLTHTQEKPHQCEICGQSFSLKKNLNRHALLHTDVRPHKCKFHEVCNFATTRYDKLKEHLLKIHSHGVAPSKKFRLSDYPKSLVPPDEEEPPMPSMPSVIHIENSDISLGQISLNDLETKVYIQQPGGESVPITLVASKFEIPYQLITKLEN</sequence>
<proteinExistence type="predicted"/>
<evidence type="ECO:0000256" key="2">
    <source>
        <dbReference type="ARBA" id="ARBA00022723"/>
    </source>
</evidence>
<dbReference type="InterPro" id="IPR000210">
    <property type="entry name" value="BTB/POZ_dom"/>
</dbReference>
<evidence type="ECO:0000259" key="9">
    <source>
        <dbReference type="PROSITE" id="PS50097"/>
    </source>
</evidence>
<dbReference type="SMART" id="SM00225">
    <property type="entry name" value="BTB"/>
    <property type="match status" value="1"/>
</dbReference>
<dbReference type="OrthoDB" id="6077919at2759"/>
<dbReference type="SUPFAM" id="SSF57667">
    <property type="entry name" value="beta-beta-alpha zinc fingers"/>
    <property type="match status" value="4"/>
</dbReference>
<organism evidence="11 12">
    <name type="scientific">Mytilus galloprovincialis</name>
    <name type="common">Mediterranean mussel</name>
    <dbReference type="NCBI Taxonomy" id="29158"/>
    <lineage>
        <taxon>Eukaryota</taxon>
        <taxon>Metazoa</taxon>
        <taxon>Spiralia</taxon>
        <taxon>Lophotrochozoa</taxon>
        <taxon>Mollusca</taxon>
        <taxon>Bivalvia</taxon>
        <taxon>Autobranchia</taxon>
        <taxon>Pteriomorphia</taxon>
        <taxon>Mytilida</taxon>
        <taxon>Mytiloidea</taxon>
        <taxon>Mytilidae</taxon>
        <taxon>Mytilinae</taxon>
        <taxon>Mytilus</taxon>
    </lineage>
</organism>
<evidence type="ECO:0000256" key="8">
    <source>
        <dbReference type="SAM" id="MobiDB-lite"/>
    </source>
</evidence>
<keyword evidence="6" id="KW-0539">Nucleus</keyword>
<feature type="compositionally biased region" description="Basic residues" evidence="8">
    <location>
        <begin position="335"/>
        <end position="345"/>
    </location>
</feature>
<evidence type="ECO:0000256" key="6">
    <source>
        <dbReference type="ARBA" id="ARBA00023242"/>
    </source>
</evidence>
<dbReference type="FunFam" id="3.30.160.60:FF:000176">
    <property type="entry name" value="zinc finger protein 70"/>
    <property type="match status" value="1"/>
</dbReference>
<dbReference type="GO" id="GO:0008270">
    <property type="term" value="F:zinc ion binding"/>
    <property type="evidence" value="ECO:0007669"/>
    <property type="project" value="UniProtKB-KW"/>
</dbReference>
<dbReference type="AlphaFoldDB" id="A0A8B6DTG3"/>
<feature type="domain" description="C2H2-type" evidence="10">
    <location>
        <begin position="471"/>
        <end position="498"/>
    </location>
</feature>
<feature type="domain" description="C2H2-type" evidence="10">
    <location>
        <begin position="527"/>
        <end position="554"/>
    </location>
</feature>
<dbReference type="Proteomes" id="UP000596742">
    <property type="component" value="Unassembled WGS sequence"/>
</dbReference>
<feature type="domain" description="C2H2-type" evidence="10">
    <location>
        <begin position="584"/>
        <end position="611"/>
    </location>
</feature>
<feature type="domain" description="C2H2-type" evidence="10">
    <location>
        <begin position="554"/>
        <end position="583"/>
    </location>
</feature>
<protein>
    <recommendedName>
        <fullName evidence="13">Myoneurin</fullName>
    </recommendedName>
</protein>
<evidence type="ECO:0000256" key="7">
    <source>
        <dbReference type="PROSITE-ProRule" id="PRU00042"/>
    </source>
</evidence>
<name>A0A8B6DTG3_MYTGA</name>
<comment type="caution">
    <text evidence="11">The sequence shown here is derived from an EMBL/GenBank/DDBJ whole genome shotgun (WGS) entry which is preliminary data.</text>
</comment>
<dbReference type="PANTHER" id="PTHR24394:SF29">
    <property type="entry name" value="MYONEURIN"/>
    <property type="match status" value="1"/>
</dbReference>
<dbReference type="PANTHER" id="PTHR24394">
    <property type="entry name" value="ZINC FINGER PROTEIN"/>
    <property type="match status" value="1"/>
</dbReference>
<comment type="subcellular location">
    <subcellularLocation>
        <location evidence="1">Nucleus</location>
    </subcellularLocation>
</comment>
<dbReference type="Pfam" id="PF00096">
    <property type="entry name" value="zf-C2H2"/>
    <property type="match status" value="1"/>
</dbReference>
<dbReference type="PROSITE" id="PS50097">
    <property type="entry name" value="BTB"/>
    <property type="match status" value="1"/>
</dbReference>
<dbReference type="PROSITE" id="PS00028">
    <property type="entry name" value="ZINC_FINGER_C2H2_1"/>
    <property type="match status" value="3"/>
</dbReference>
<evidence type="ECO:0000256" key="3">
    <source>
        <dbReference type="ARBA" id="ARBA00022737"/>
    </source>
</evidence>
<evidence type="ECO:0008006" key="13">
    <source>
        <dbReference type="Google" id="ProtNLM"/>
    </source>
</evidence>